<dbReference type="EC" id="3.4.-.-" evidence="8"/>
<dbReference type="RefSeq" id="WP_140046717.1">
    <property type="nucleotide sequence ID" value="NZ_BAAAEV010000001.1"/>
</dbReference>
<keyword evidence="5" id="KW-0190">Covalent protein-DNA linkage</keyword>
<dbReference type="InterPro" id="IPR003738">
    <property type="entry name" value="SRAP"/>
</dbReference>
<evidence type="ECO:0000256" key="2">
    <source>
        <dbReference type="ARBA" id="ARBA00022670"/>
    </source>
</evidence>
<keyword evidence="10" id="KW-1185">Reference proteome</keyword>
<sequence length="205" mass="22441">MCNEVARRIALGELRNDFSQVRITLTFPEGAPNMPPLDSVRITDTTVIVRAAPDPVGADAAADLVSRRWSWPGAGGRPVYNYRSDGRDLGNHGAKGGRCLIPVDSFFEFTASTDPKQKRKDKWRFSPADADWLCIAGLWRADPQIGEAFTMLTCPPGPDVAPYHARQVVVMPRPDWAAWLDGSGASQQLCRPAPAGTLVVEKVER</sequence>
<protein>
    <recommendedName>
        <fullName evidence="8">Abasic site processing protein</fullName>
        <ecNumber evidence="8">3.4.-.-</ecNumber>
    </recommendedName>
</protein>
<evidence type="ECO:0000256" key="4">
    <source>
        <dbReference type="ARBA" id="ARBA00022801"/>
    </source>
</evidence>
<accession>A0ABX0U1B8</accession>
<dbReference type="Proteomes" id="UP000788153">
    <property type="component" value="Unassembled WGS sequence"/>
</dbReference>
<evidence type="ECO:0000256" key="6">
    <source>
        <dbReference type="ARBA" id="ARBA00023125"/>
    </source>
</evidence>
<dbReference type="PANTHER" id="PTHR13604:SF0">
    <property type="entry name" value="ABASIC SITE PROCESSING PROTEIN HMCES"/>
    <property type="match status" value="1"/>
</dbReference>
<evidence type="ECO:0000256" key="7">
    <source>
        <dbReference type="ARBA" id="ARBA00023239"/>
    </source>
</evidence>
<dbReference type="InterPro" id="IPR036590">
    <property type="entry name" value="SRAP-like"/>
</dbReference>
<keyword evidence="2 8" id="KW-0645">Protease</keyword>
<name>A0ABX0U1B8_9SPHN</name>
<comment type="similarity">
    <text evidence="1 8">Belongs to the SOS response-associated peptidase family.</text>
</comment>
<dbReference type="PANTHER" id="PTHR13604">
    <property type="entry name" value="DC12-RELATED"/>
    <property type="match status" value="1"/>
</dbReference>
<dbReference type="EMBL" id="JAASQP010000001">
    <property type="protein sequence ID" value="NIJ24350.1"/>
    <property type="molecule type" value="Genomic_DNA"/>
</dbReference>
<keyword evidence="6" id="KW-0238">DNA-binding</keyword>
<organism evidence="9 10">
    <name type="scientific">Sphingomonas japonica</name>
    <dbReference type="NCBI Taxonomy" id="511662"/>
    <lineage>
        <taxon>Bacteria</taxon>
        <taxon>Pseudomonadati</taxon>
        <taxon>Pseudomonadota</taxon>
        <taxon>Alphaproteobacteria</taxon>
        <taxon>Sphingomonadales</taxon>
        <taxon>Sphingomonadaceae</taxon>
        <taxon>Sphingomonas</taxon>
    </lineage>
</organism>
<evidence type="ECO:0000256" key="3">
    <source>
        <dbReference type="ARBA" id="ARBA00022763"/>
    </source>
</evidence>
<dbReference type="Pfam" id="PF02586">
    <property type="entry name" value="SRAP"/>
    <property type="match status" value="1"/>
</dbReference>
<evidence type="ECO:0000256" key="5">
    <source>
        <dbReference type="ARBA" id="ARBA00023124"/>
    </source>
</evidence>
<proteinExistence type="inferred from homology"/>
<gene>
    <name evidence="9" type="ORF">FHT01_001892</name>
</gene>
<comment type="caution">
    <text evidence="9">The sequence shown here is derived from an EMBL/GenBank/DDBJ whole genome shotgun (WGS) entry which is preliminary data.</text>
</comment>
<dbReference type="Gene3D" id="3.90.1680.10">
    <property type="entry name" value="SOS response associated peptidase-like"/>
    <property type="match status" value="1"/>
</dbReference>
<evidence type="ECO:0000313" key="10">
    <source>
        <dbReference type="Proteomes" id="UP000788153"/>
    </source>
</evidence>
<evidence type="ECO:0000256" key="1">
    <source>
        <dbReference type="ARBA" id="ARBA00008136"/>
    </source>
</evidence>
<dbReference type="SUPFAM" id="SSF143081">
    <property type="entry name" value="BB1717-like"/>
    <property type="match status" value="1"/>
</dbReference>
<keyword evidence="7" id="KW-0456">Lyase</keyword>
<keyword evidence="4 8" id="KW-0378">Hydrolase</keyword>
<keyword evidence="3" id="KW-0227">DNA damage</keyword>
<evidence type="ECO:0000313" key="9">
    <source>
        <dbReference type="EMBL" id="NIJ24350.1"/>
    </source>
</evidence>
<evidence type="ECO:0000256" key="8">
    <source>
        <dbReference type="RuleBase" id="RU364100"/>
    </source>
</evidence>
<reference evidence="9 10" key="1">
    <citation type="submission" date="2020-03" db="EMBL/GenBank/DDBJ databases">
        <title>Genomic Encyclopedia of Type Strains, Phase IV (KMG-IV): sequencing the most valuable type-strain genomes for metagenomic binning, comparative biology and taxonomic classification.</title>
        <authorList>
            <person name="Goeker M."/>
        </authorList>
    </citation>
    <scope>NUCLEOTIDE SEQUENCE [LARGE SCALE GENOMIC DNA]</scope>
    <source>
        <strain evidence="9 10">DSM 22753</strain>
    </source>
</reference>